<dbReference type="Proteomes" id="UP001500403">
    <property type="component" value="Unassembled WGS sequence"/>
</dbReference>
<protein>
    <recommendedName>
        <fullName evidence="3">XRE family transcriptional regulator</fullName>
    </recommendedName>
</protein>
<reference evidence="2" key="1">
    <citation type="journal article" date="2019" name="Int. J. Syst. Evol. Microbiol.">
        <title>The Global Catalogue of Microorganisms (GCM) 10K type strain sequencing project: providing services to taxonomists for standard genome sequencing and annotation.</title>
        <authorList>
            <consortium name="The Broad Institute Genomics Platform"/>
            <consortium name="The Broad Institute Genome Sequencing Center for Infectious Disease"/>
            <person name="Wu L."/>
            <person name="Ma J."/>
        </authorList>
    </citation>
    <scope>NUCLEOTIDE SEQUENCE [LARGE SCALE GENOMIC DNA]</scope>
    <source>
        <strain evidence="2">JCM 9088</strain>
    </source>
</reference>
<keyword evidence="2" id="KW-1185">Reference proteome</keyword>
<name>A0ABP6K3J6_9ACTN</name>
<dbReference type="EMBL" id="BAAAUD010000060">
    <property type="protein sequence ID" value="GAA2967029.1"/>
    <property type="molecule type" value="Genomic_DNA"/>
</dbReference>
<accession>A0ABP6K3J6</accession>
<dbReference type="RefSeq" id="WP_344499577.1">
    <property type="nucleotide sequence ID" value="NZ_BAAAUD010000060.1"/>
</dbReference>
<evidence type="ECO:0000313" key="1">
    <source>
        <dbReference type="EMBL" id="GAA2967029.1"/>
    </source>
</evidence>
<evidence type="ECO:0008006" key="3">
    <source>
        <dbReference type="Google" id="ProtNLM"/>
    </source>
</evidence>
<proteinExistence type="predicted"/>
<comment type="caution">
    <text evidence="1">The sequence shown here is derived from an EMBL/GenBank/DDBJ whole genome shotgun (WGS) entry which is preliminary data.</text>
</comment>
<gene>
    <name evidence="1" type="ORF">GCM10010446_60910</name>
</gene>
<sequence length="307" mass="34083">MTQFENAKKPFGSPRLWTEPFDVALKTAIRRQGLTLERLRSHLARRGVQVGLSSLSNWQNGHSRPEAAASLRAVRALEDILTLPPGSLLRLLAATDADSRSRQARRAAIADVAPVAELLDAVPGSRARDLELVCVQHKVTVDACRRATSLWTRSTVRALRDGVSRYVARYYGNPSCVPARVRLRQLGNCRLGRCVPHPTAPALVYELVFDHVLQAGETWIFESHLVDPTAGVSTEFAHGFRYPAEQYLLEVRFHQNAQPAVCYSFAQWDLDDERHPTGELTLSAHNTVHLVASGVSSGVLGIKWEWP</sequence>
<organism evidence="1 2">
    <name type="scientific">Streptomyces enissocaesilis</name>
    <dbReference type="NCBI Taxonomy" id="332589"/>
    <lineage>
        <taxon>Bacteria</taxon>
        <taxon>Bacillati</taxon>
        <taxon>Actinomycetota</taxon>
        <taxon>Actinomycetes</taxon>
        <taxon>Kitasatosporales</taxon>
        <taxon>Streptomycetaceae</taxon>
        <taxon>Streptomyces</taxon>
        <taxon>Streptomyces rochei group</taxon>
    </lineage>
</organism>
<evidence type="ECO:0000313" key="2">
    <source>
        <dbReference type="Proteomes" id="UP001500403"/>
    </source>
</evidence>